<dbReference type="EMBL" id="CP102480">
    <property type="protein sequence ID" value="UUX48843.1"/>
    <property type="molecule type" value="Genomic_DNA"/>
</dbReference>
<name>A0A9J7AMH4_9PROT</name>
<reference evidence="1" key="1">
    <citation type="submission" date="2022-08" db="EMBL/GenBank/DDBJ databases">
        <title>Nisaea acidiphila sp. nov., isolated from a marine algal debris and emended description of the genus Nisaea Urios et al. 2008.</title>
        <authorList>
            <person name="Kwon K."/>
        </authorList>
    </citation>
    <scope>NUCLEOTIDE SEQUENCE</scope>
    <source>
        <strain evidence="1">MEBiC11861</strain>
    </source>
</reference>
<evidence type="ECO:0000313" key="1">
    <source>
        <dbReference type="EMBL" id="UUX48843.1"/>
    </source>
</evidence>
<accession>A0A9J7AMH4</accession>
<dbReference type="Proteomes" id="UP001060336">
    <property type="component" value="Chromosome"/>
</dbReference>
<protein>
    <submittedName>
        <fullName evidence="1">Uncharacterized protein</fullName>
    </submittedName>
</protein>
<keyword evidence="2" id="KW-1185">Reference proteome</keyword>
<evidence type="ECO:0000313" key="2">
    <source>
        <dbReference type="Proteomes" id="UP001060336"/>
    </source>
</evidence>
<dbReference type="RefSeq" id="WP_257767345.1">
    <property type="nucleotide sequence ID" value="NZ_CP102480.1"/>
</dbReference>
<sequence>MSDKADRLYMCMGLPDFSSQSPGPLRWWSATCKTVSDRYSVDNAKQITAMKRTIL</sequence>
<proteinExistence type="predicted"/>
<dbReference type="KEGG" id="naci:NUH88_15715"/>
<gene>
    <name evidence="1" type="ORF">NUH88_15715</name>
</gene>
<organism evidence="1 2">
    <name type="scientific">Nisaea acidiphila</name>
    <dbReference type="NCBI Taxonomy" id="1862145"/>
    <lineage>
        <taxon>Bacteria</taxon>
        <taxon>Pseudomonadati</taxon>
        <taxon>Pseudomonadota</taxon>
        <taxon>Alphaproteobacteria</taxon>
        <taxon>Rhodospirillales</taxon>
        <taxon>Thalassobaculaceae</taxon>
        <taxon>Nisaea</taxon>
    </lineage>
</organism>
<dbReference type="AlphaFoldDB" id="A0A9J7AMH4"/>